<dbReference type="SUPFAM" id="SSF47413">
    <property type="entry name" value="lambda repressor-like DNA-binding domains"/>
    <property type="match status" value="1"/>
</dbReference>
<evidence type="ECO:0000313" key="4">
    <source>
        <dbReference type="EMBL" id="ANZ41453.1"/>
    </source>
</evidence>
<gene>
    <name evidence="4" type="ORF">BBK82_41375</name>
</gene>
<dbReference type="Pfam" id="PF13560">
    <property type="entry name" value="HTH_31"/>
    <property type="match status" value="1"/>
</dbReference>
<dbReference type="InterPro" id="IPR036365">
    <property type="entry name" value="PGBD-like_sf"/>
</dbReference>
<dbReference type="KEGG" id="led:BBK82_41375"/>
<accession>A0A1B2HUS6</accession>
<dbReference type="CDD" id="cd00093">
    <property type="entry name" value="HTH_XRE"/>
    <property type="match status" value="1"/>
</dbReference>
<dbReference type="STRING" id="1586287.BBK82_41375"/>
<reference evidence="4 5" key="1">
    <citation type="submission" date="2016-07" db="EMBL/GenBank/DDBJ databases">
        <title>Complete genome sequence of the Lentzea guizhouensis DHS C013.</title>
        <authorList>
            <person name="Cao C."/>
        </authorList>
    </citation>
    <scope>NUCLEOTIDE SEQUENCE [LARGE SCALE GENOMIC DNA]</scope>
    <source>
        <strain evidence="4 5">DHS C013</strain>
    </source>
</reference>
<evidence type="ECO:0000256" key="2">
    <source>
        <dbReference type="SAM" id="Phobius"/>
    </source>
</evidence>
<evidence type="ECO:0000256" key="1">
    <source>
        <dbReference type="SAM" id="MobiDB-lite"/>
    </source>
</evidence>
<keyword evidence="2" id="KW-1133">Transmembrane helix</keyword>
<keyword evidence="2" id="KW-0472">Membrane</keyword>
<dbReference type="EMBL" id="CP016793">
    <property type="protein sequence ID" value="ANZ41453.1"/>
    <property type="molecule type" value="Genomic_DNA"/>
</dbReference>
<feature type="domain" description="Peptidoglycan binding-like" evidence="3">
    <location>
        <begin position="171"/>
        <end position="221"/>
    </location>
</feature>
<dbReference type="GO" id="GO:0003677">
    <property type="term" value="F:DNA binding"/>
    <property type="evidence" value="ECO:0007669"/>
    <property type="project" value="InterPro"/>
</dbReference>
<sequence length="337" mass="37519">MHTAEVERLAALLRTFKNRTERSYESLAKRTGVSSSSLHRYCSGTKIPTDYGSIQRFAKECGATQEELRELHRLWVLADAVRRGQPEPDVDTPPENTPPENTPPEEPHRSRLRRRLAVIGVAALVLVVGGVTMSLLSAGRQTGPPAVGGPLLLSSACPPVVSMGQHDECAREVQALLSRAGAEIEVDGDFGPATLRRVTAFQVLADLQPRGVVDEATKRALYDQKVSMATWPPEQVERRIREVFPEVPDRAVGIARCQSYLDPLYVLTNTNGTRNWGVFQLSDKLLAELGGTQRQAYDPEWNIQAARRAWSRHQDFRDWKHCDQPFRTSAPPSSIPR</sequence>
<dbReference type="Pfam" id="PF01471">
    <property type="entry name" value="PG_binding_1"/>
    <property type="match status" value="1"/>
</dbReference>
<name>A0A1B2HUS6_9PSEU</name>
<dbReference type="Gene3D" id="1.10.101.10">
    <property type="entry name" value="PGBD-like superfamily/PGBD"/>
    <property type="match status" value="1"/>
</dbReference>
<dbReference type="AlphaFoldDB" id="A0A1B2HUS6"/>
<feature type="transmembrane region" description="Helical" evidence="2">
    <location>
        <begin position="116"/>
        <end position="136"/>
    </location>
</feature>
<dbReference type="InterPro" id="IPR010982">
    <property type="entry name" value="Lambda_DNA-bd_dom_sf"/>
</dbReference>
<dbReference type="InterPro" id="IPR001387">
    <property type="entry name" value="Cro/C1-type_HTH"/>
</dbReference>
<evidence type="ECO:0000313" key="5">
    <source>
        <dbReference type="Proteomes" id="UP000093053"/>
    </source>
</evidence>
<dbReference type="OrthoDB" id="7180791at2"/>
<feature type="compositionally biased region" description="Pro residues" evidence="1">
    <location>
        <begin position="95"/>
        <end position="104"/>
    </location>
</feature>
<dbReference type="InterPro" id="IPR023346">
    <property type="entry name" value="Lysozyme-like_dom_sf"/>
</dbReference>
<evidence type="ECO:0000259" key="3">
    <source>
        <dbReference type="Pfam" id="PF01471"/>
    </source>
</evidence>
<dbReference type="InterPro" id="IPR002477">
    <property type="entry name" value="Peptidoglycan-bd-like"/>
</dbReference>
<organism evidence="4 5">
    <name type="scientific">Lentzea guizhouensis</name>
    <dbReference type="NCBI Taxonomy" id="1586287"/>
    <lineage>
        <taxon>Bacteria</taxon>
        <taxon>Bacillati</taxon>
        <taxon>Actinomycetota</taxon>
        <taxon>Actinomycetes</taxon>
        <taxon>Pseudonocardiales</taxon>
        <taxon>Pseudonocardiaceae</taxon>
        <taxon>Lentzea</taxon>
    </lineage>
</organism>
<keyword evidence="5" id="KW-1185">Reference proteome</keyword>
<dbReference type="SUPFAM" id="SSF53955">
    <property type="entry name" value="Lysozyme-like"/>
    <property type="match status" value="1"/>
</dbReference>
<dbReference type="SUPFAM" id="SSF47090">
    <property type="entry name" value="PGBD-like"/>
    <property type="match status" value="1"/>
</dbReference>
<proteinExistence type="predicted"/>
<dbReference type="Proteomes" id="UP000093053">
    <property type="component" value="Chromosome"/>
</dbReference>
<protein>
    <recommendedName>
        <fullName evidence="3">Peptidoglycan binding-like domain-containing protein</fullName>
    </recommendedName>
</protein>
<dbReference type="InterPro" id="IPR036366">
    <property type="entry name" value="PGBDSf"/>
</dbReference>
<keyword evidence="2" id="KW-0812">Transmembrane</keyword>
<feature type="region of interest" description="Disordered" evidence="1">
    <location>
        <begin position="84"/>
        <end position="110"/>
    </location>
</feature>